<reference evidence="1" key="1">
    <citation type="journal article" date="2013" name="Int. J. Syst. Evol. Microbiol.">
        <title>Polycladomyces abyssicola gen. nov., sp. nov., a thermophilic filamentous bacterium isolated from hemipelagic sediment.</title>
        <authorList>
            <person name="Tsubouchi T."/>
            <person name="Shimane Y."/>
            <person name="Mori K."/>
            <person name="Usui K."/>
            <person name="Hiraki T."/>
            <person name="Tame A."/>
            <person name="Uematsu K."/>
            <person name="Maruyama T."/>
            <person name="Hatada Y."/>
        </authorList>
    </citation>
    <scope>NUCLEOTIDE SEQUENCE</scope>
    <source>
        <strain evidence="1">JIR-001</strain>
    </source>
</reference>
<name>A0A8D5ZL51_9BACL</name>
<gene>
    <name evidence="1" type="ORF">JIR001_19370</name>
</gene>
<accession>A0A8D5ZL51</accession>
<evidence type="ECO:0000313" key="2">
    <source>
        <dbReference type="Proteomes" id="UP000677436"/>
    </source>
</evidence>
<keyword evidence="2" id="KW-1185">Reference proteome</keyword>
<protein>
    <submittedName>
        <fullName evidence="1">Uncharacterized protein</fullName>
    </submittedName>
</protein>
<dbReference type="RefSeq" id="WP_212772526.1">
    <property type="nucleotide sequence ID" value="NZ_AP024601.1"/>
</dbReference>
<organism evidence="1 2">
    <name type="scientific">Polycladomyces abyssicola</name>
    <dbReference type="NCBI Taxonomy" id="1125966"/>
    <lineage>
        <taxon>Bacteria</taxon>
        <taxon>Bacillati</taxon>
        <taxon>Bacillota</taxon>
        <taxon>Bacilli</taxon>
        <taxon>Bacillales</taxon>
        <taxon>Thermoactinomycetaceae</taxon>
        <taxon>Polycladomyces</taxon>
    </lineage>
</organism>
<sequence>MQTHHWMWKRLDTAGYEQVTLQEKQNGWLADGVGVWLGNDEPVRYGCKRINGGGHGKWYLPAKPGGFGTDSVALGWDGPLA</sequence>
<reference evidence="1" key="2">
    <citation type="journal article" date="2021" name="Microbiol. Resour. Announc.">
        <title>Complete Genome Sequence of Polycladomyces abyssicola JIR-001T, Isolated from Hemipelagic Sediment in Deep Seawater.</title>
        <authorList>
            <person name="Tsubouchi T."/>
            <person name="Kaneko Y."/>
        </authorList>
    </citation>
    <scope>NUCLEOTIDE SEQUENCE</scope>
    <source>
        <strain evidence="1">JIR-001</strain>
    </source>
</reference>
<evidence type="ECO:0000313" key="1">
    <source>
        <dbReference type="EMBL" id="BCU82154.1"/>
    </source>
</evidence>
<dbReference type="KEGG" id="pabs:JIR001_19370"/>
<proteinExistence type="predicted"/>
<dbReference type="AlphaFoldDB" id="A0A8D5ZL51"/>
<dbReference type="EMBL" id="AP024601">
    <property type="protein sequence ID" value="BCU82154.1"/>
    <property type="molecule type" value="Genomic_DNA"/>
</dbReference>
<dbReference type="Proteomes" id="UP000677436">
    <property type="component" value="Chromosome"/>
</dbReference>